<reference evidence="2 3" key="1">
    <citation type="submission" date="2016-10" db="EMBL/GenBank/DDBJ databases">
        <authorList>
            <person name="de Groot N.N."/>
        </authorList>
    </citation>
    <scope>NUCLEOTIDE SEQUENCE [LARGE SCALE GENOMIC DNA]</scope>
    <source>
        <strain evidence="2 3">DSM 46701</strain>
    </source>
</reference>
<protein>
    <recommendedName>
        <fullName evidence="4">YtkA-like</fullName>
    </recommendedName>
</protein>
<dbReference type="Proteomes" id="UP000199695">
    <property type="component" value="Unassembled WGS sequence"/>
</dbReference>
<dbReference type="AlphaFoldDB" id="A0A1H8E1N1"/>
<dbReference type="RefSeq" id="WP_089967137.1">
    <property type="nucleotide sequence ID" value="NZ_FOCQ01000006.1"/>
</dbReference>
<organism evidence="2 3">
    <name type="scientific">Lihuaxuella thermophila</name>
    <dbReference type="NCBI Taxonomy" id="1173111"/>
    <lineage>
        <taxon>Bacteria</taxon>
        <taxon>Bacillati</taxon>
        <taxon>Bacillota</taxon>
        <taxon>Bacilli</taxon>
        <taxon>Bacillales</taxon>
        <taxon>Thermoactinomycetaceae</taxon>
        <taxon>Lihuaxuella</taxon>
    </lineage>
</organism>
<name>A0A1H8E1N1_9BACL</name>
<evidence type="ECO:0000313" key="3">
    <source>
        <dbReference type="Proteomes" id="UP000199695"/>
    </source>
</evidence>
<gene>
    <name evidence="2" type="ORF">SAMN05444955_10659</name>
</gene>
<sequence length="176" mass="19575">MKQFSGLGLAVIFFFCFPLIAGAAEKWEWQWDHREQRVVVGKMARFSGNILENGKQPDEPLEIVITAFSKESGAPIFRAKSPVEKGEFQFYFQFYDGSPHLVRLEAFRAESRTPLSTVETEVEVTAVSPPGAVQVKALAFLLLITFAGMMAGVGWVLFRERKAAKRGNSDVLPSAT</sequence>
<dbReference type="STRING" id="1173111.SAMN05444955_10659"/>
<keyword evidence="1" id="KW-0472">Membrane</keyword>
<evidence type="ECO:0000313" key="2">
    <source>
        <dbReference type="EMBL" id="SEN12688.1"/>
    </source>
</evidence>
<evidence type="ECO:0008006" key="4">
    <source>
        <dbReference type="Google" id="ProtNLM"/>
    </source>
</evidence>
<feature type="transmembrane region" description="Helical" evidence="1">
    <location>
        <begin position="137"/>
        <end position="158"/>
    </location>
</feature>
<accession>A0A1H8E1N1</accession>
<keyword evidence="3" id="KW-1185">Reference proteome</keyword>
<keyword evidence="1" id="KW-1133">Transmembrane helix</keyword>
<keyword evidence="1" id="KW-0812">Transmembrane</keyword>
<proteinExistence type="predicted"/>
<dbReference type="OrthoDB" id="2679305at2"/>
<dbReference type="EMBL" id="FOCQ01000006">
    <property type="protein sequence ID" value="SEN12688.1"/>
    <property type="molecule type" value="Genomic_DNA"/>
</dbReference>
<evidence type="ECO:0000256" key="1">
    <source>
        <dbReference type="SAM" id="Phobius"/>
    </source>
</evidence>